<gene>
    <name evidence="2" type="ORF">LSINAPIS_LOCUS8700</name>
</gene>
<feature type="transmembrane region" description="Helical" evidence="1">
    <location>
        <begin position="28"/>
        <end position="49"/>
    </location>
</feature>
<evidence type="ECO:0000313" key="3">
    <source>
        <dbReference type="Proteomes" id="UP000324832"/>
    </source>
</evidence>
<keyword evidence="3" id="KW-1185">Reference proteome</keyword>
<dbReference type="EMBL" id="FZQP02003179">
    <property type="protein sequence ID" value="VVC97421.1"/>
    <property type="molecule type" value="Genomic_DNA"/>
</dbReference>
<proteinExistence type="predicted"/>
<sequence length="53" mass="6180">MFFSIFLSARFAATSNLRVAVLLSLVKIFIFIHYKVLLFLWPGILTFYVNHLS</sequence>
<accession>A0A5E4QJH2</accession>
<reference evidence="2 3" key="1">
    <citation type="submission" date="2017-07" db="EMBL/GenBank/DDBJ databases">
        <authorList>
            <person name="Talla V."/>
            <person name="Backstrom N."/>
        </authorList>
    </citation>
    <scope>NUCLEOTIDE SEQUENCE [LARGE SCALE GENOMIC DNA]</scope>
</reference>
<keyword evidence="1" id="KW-1133">Transmembrane helix</keyword>
<evidence type="ECO:0000313" key="2">
    <source>
        <dbReference type="EMBL" id="VVC97421.1"/>
    </source>
</evidence>
<dbReference type="Proteomes" id="UP000324832">
    <property type="component" value="Unassembled WGS sequence"/>
</dbReference>
<keyword evidence="1" id="KW-0812">Transmembrane</keyword>
<keyword evidence="1" id="KW-0472">Membrane</keyword>
<protein>
    <submittedName>
        <fullName evidence="2">Uncharacterized protein</fullName>
    </submittedName>
</protein>
<evidence type="ECO:0000256" key="1">
    <source>
        <dbReference type="SAM" id="Phobius"/>
    </source>
</evidence>
<dbReference type="AlphaFoldDB" id="A0A5E4QJH2"/>
<name>A0A5E4QJH2_9NEOP</name>
<organism evidence="2 3">
    <name type="scientific">Leptidea sinapis</name>
    <dbReference type="NCBI Taxonomy" id="189913"/>
    <lineage>
        <taxon>Eukaryota</taxon>
        <taxon>Metazoa</taxon>
        <taxon>Ecdysozoa</taxon>
        <taxon>Arthropoda</taxon>
        <taxon>Hexapoda</taxon>
        <taxon>Insecta</taxon>
        <taxon>Pterygota</taxon>
        <taxon>Neoptera</taxon>
        <taxon>Endopterygota</taxon>
        <taxon>Lepidoptera</taxon>
        <taxon>Glossata</taxon>
        <taxon>Ditrysia</taxon>
        <taxon>Papilionoidea</taxon>
        <taxon>Pieridae</taxon>
        <taxon>Dismorphiinae</taxon>
        <taxon>Leptidea</taxon>
    </lineage>
</organism>